<name>F2NQI9_MARHT</name>
<dbReference type="OrthoDB" id="9816357at2"/>
<organism evidence="3 4">
    <name type="scientific">Marinithermus hydrothermalis (strain DSM 14884 / JCM 11576 / T1)</name>
    <dbReference type="NCBI Taxonomy" id="869210"/>
    <lineage>
        <taxon>Bacteria</taxon>
        <taxon>Thermotogati</taxon>
        <taxon>Deinococcota</taxon>
        <taxon>Deinococci</taxon>
        <taxon>Thermales</taxon>
        <taxon>Thermaceae</taxon>
        <taxon>Marinithermus</taxon>
    </lineage>
</organism>
<feature type="domain" description="Fe/B12 periplasmic-binding" evidence="2">
    <location>
        <begin position="19"/>
        <end position="268"/>
    </location>
</feature>
<sequence>MKIVHDGLGTLELPEDPKRIVSLAPNATETLYRLGLGARLVGRSAFCYRPEAANALPVVASYTKVRWRLLEELSPDLILTTTGIQRDLTRTLHEAGYPVFPVPLPHTPWGILENVGLLGGLTGTVEAAARLSTELAERYARLANRFAGVRVYFEFDFNGPISVGRGSYIDAALSHLGMVNVYGHRAEAYFVPDLEEVARLEPELVIYEPKPVRSKAVIQEKTRALMRQRGWVYPLVITGGDEIAHYGPQFFAYLEALAEEIACVLEAR</sequence>
<reference evidence="3 4" key="1">
    <citation type="journal article" date="2012" name="Stand. Genomic Sci.">
        <title>Complete genome sequence of the aerobic, heterotroph Marinithermus hydrothermalis type strain (T1(T)) from a deep-sea hydrothermal vent chimney.</title>
        <authorList>
            <person name="Copeland A."/>
            <person name="Gu W."/>
            <person name="Yasawong M."/>
            <person name="Lapidus A."/>
            <person name="Lucas S."/>
            <person name="Deshpande S."/>
            <person name="Pagani I."/>
            <person name="Tapia R."/>
            <person name="Cheng J.F."/>
            <person name="Goodwin L.A."/>
            <person name="Pitluck S."/>
            <person name="Liolios K."/>
            <person name="Ivanova N."/>
            <person name="Mavromatis K."/>
            <person name="Mikhailova N."/>
            <person name="Pati A."/>
            <person name="Chen A."/>
            <person name="Palaniappan K."/>
            <person name="Land M."/>
            <person name="Pan C."/>
            <person name="Brambilla E.M."/>
            <person name="Rohde M."/>
            <person name="Tindall B.J."/>
            <person name="Sikorski J."/>
            <person name="Goker M."/>
            <person name="Detter J.C."/>
            <person name="Bristow J."/>
            <person name="Eisen J.A."/>
            <person name="Markowitz V."/>
            <person name="Hugenholtz P."/>
            <person name="Kyrpides N.C."/>
            <person name="Klenk H.P."/>
            <person name="Woyke T."/>
        </authorList>
    </citation>
    <scope>NUCLEOTIDE SEQUENCE [LARGE SCALE GENOMIC DNA]</scope>
    <source>
        <strain evidence="4">DSM 14884 / JCM 11576 / T1</strain>
    </source>
</reference>
<dbReference type="EMBL" id="CP002630">
    <property type="protein sequence ID" value="AEB11927.1"/>
    <property type="molecule type" value="Genomic_DNA"/>
</dbReference>
<evidence type="ECO:0000256" key="1">
    <source>
        <dbReference type="ARBA" id="ARBA00022729"/>
    </source>
</evidence>
<dbReference type="RefSeq" id="WP_013703974.1">
    <property type="nucleotide sequence ID" value="NC_015387.1"/>
</dbReference>
<dbReference type="STRING" id="869210.Marky_1187"/>
<dbReference type="AlphaFoldDB" id="F2NQI9"/>
<evidence type="ECO:0000313" key="3">
    <source>
        <dbReference type="EMBL" id="AEB11927.1"/>
    </source>
</evidence>
<evidence type="ECO:0000313" key="4">
    <source>
        <dbReference type="Proteomes" id="UP000007030"/>
    </source>
</evidence>
<dbReference type="HOGENOM" id="CLU_038034_2_8_0"/>
<dbReference type="PANTHER" id="PTHR30535">
    <property type="entry name" value="VITAMIN B12-BINDING PROTEIN"/>
    <property type="match status" value="1"/>
</dbReference>
<dbReference type="PANTHER" id="PTHR30535:SF34">
    <property type="entry name" value="MOLYBDATE-BINDING PROTEIN MOLA"/>
    <property type="match status" value="1"/>
</dbReference>
<dbReference type="InterPro" id="IPR054828">
    <property type="entry name" value="Vit_B12_bind_prot"/>
</dbReference>
<accession>F2NQI9</accession>
<proteinExistence type="predicted"/>
<evidence type="ECO:0000259" key="2">
    <source>
        <dbReference type="PROSITE" id="PS50983"/>
    </source>
</evidence>
<dbReference type="SUPFAM" id="SSF53807">
    <property type="entry name" value="Helical backbone' metal receptor"/>
    <property type="match status" value="1"/>
</dbReference>
<gene>
    <name evidence="3" type="ordered locus">Marky_1187</name>
</gene>
<dbReference type="NCBIfam" id="NF038402">
    <property type="entry name" value="TroA_like"/>
    <property type="match status" value="1"/>
</dbReference>
<dbReference type="InterPro" id="IPR050902">
    <property type="entry name" value="ABC_Transporter_SBP"/>
</dbReference>
<dbReference type="Gene3D" id="3.40.50.1980">
    <property type="entry name" value="Nitrogenase molybdenum iron protein domain"/>
    <property type="match status" value="2"/>
</dbReference>
<dbReference type="Pfam" id="PF01497">
    <property type="entry name" value="Peripla_BP_2"/>
    <property type="match status" value="1"/>
</dbReference>
<dbReference type="PROSITE" id="PS50983">
    <property type="entry name" value="FE_B12_PBP"/>
    <property type="match status" value="1"/>
</dbReference>
<dbReference type="Proteomes" id="UP000007030">
    <property type="component" value="Chromosome"/>
</dbReference>
<keyword evidence="1" id="KW-0732">Signal</keyword>
<dbReference type="InterPro" id="IPR002491">
    <property type="entry name" value="ABC_transptr_periplasmic_BD"/>
</dbReference>
<dbReference type="eggNOG" id="COG0614">
    <property type="taxonomic scope" value="Bacteria"/>
</dbReference>
<protein>
    <submittedName>
        <fullName evidence="3">ABC-type transporter, periplasmic subunit</fullName>
    </submittedName>
</protein>
<dbReference type="KEGG" id="mhd:Marky_1187"/>
<keyword evidence="4" id="KW-1185">Reference proteome</keyword>